<feature type="transmembrane region" description="Helical" evidence="1">
    <location>
        <begin position="109"/>
        <end position="130"/>
    </location>
</feature>
<sequence>MRSKTTLLIAIFILLTWCGAFAKAEAIVRVTNSGANNFRYLRGSKTSTTAENIAIKPQDEERLSIPGLSKFKDALQKNPTFVKSLEKFRQKRQSLKEFFAENPVIKKDVIIVSVLLSLIVTVPLVVKSFYPA</sequence>
<evidence type="ECO:0000256" key="2">
    <source>
        <dbReference type="SAM" id="SignalP"/>
    </source>
</evidence>
<dbReference type="Proteomes" id="UP000237271">
    <property type="component" value="Unassembled WGS sequence"/>
</dbReference>
<comment type="caution">
    <text evidence="3">The sequence shown here is derived from an EMBL/GenBank/DDBJ whole genome shotgun (WGS) entry which is preliminary data.</text>
</comment>
<feature type="chain" id="PRO_5015144533" evidence="2">
    <location>
        <begin position="23"/>
        <end position="132"/>
    </location>
</feature>
<keyword evidence="4" id="KW-1185">Reference proteome</keyword>
<evidence type="ECO:0000256" key="1">
    <source>
        <dbReference type="SAM" id="Phobius"/>
    </source>
</evidence>
<feature type="signal peptide" evidence="2">
    <location>
        <begin position="1"/>
        <end position="22"/>
    </location>
</feature>
<accession>A0A2P4XLV0</accession>
<protein>
    <submittedName>
        <fullName evidence="3">Secreted RxLR effector peptide protein</fullName>
    </submittedName>
</protein>
<keyword evidence="1" id="KW-0472">Membrane</keyword>
<dbReference type="EMBL" id="NCKW01009590">
    <property type="protein sequence ID" value="POM66542.1"/>
    <property type="molecule type" value="Genomic_DNA"/>
</dbReference>
<name>A0A2P4XLV0_9STRA</name>
<dbReference type="AlphaFoldDB" id="A0A2P4XLV0"/>
<evidence type="ECO:0000313" key="3">
    <source>
        <dbReference type="EMBL" id="POM66542.1"/>
    </source>
</evidence>
<keyword evidence="2" id="KW-0732">Signal</keyword>
<organism evidence="3 4">
    <name type="scientific">Phytophthora palmivora</name>
    <dbReference type="NCBI Taxonomy" id="4796"/>
    <lineage>
        <taxon>Eukaryota</taxon>
        <taxon>Sar</taxon>
        <taxon>Stramenopiles</taxon>
        <taxon>Oomycota</taxon>
        <taxon>Peronosporomycetes</taxon>
        <taxon>Peronosporales</taxon>
        <taxon>Peronosporaceae</taxon>
        <taxon>Phytophthora</taxon>
    </lineage>
</organism>
<keyword evidence="1" id="KW-1133">Transmembrane helix</keyword>
<gene>
    <name evidence="3" type="ORF">PHPALM_17583</name>
</gene>
<keyword evidence="1" id="KW-0812">Transmembrane</keyword>
<dbReference type="OrthoDB" id="109248at2759"/>
<evidence type="ECO:0000313" key="4">
    <source>
        <dbReference type="Proteomes" id="UP000237271"/>
    </source>
</evidence>
<reference evidence="3 4" key="1">
    <citation type="journal article" date="2017" name="Genome Biol. Evol.">
        <title>Phytophthora megakarya and P. palmivora, closely related causal agents of cacao black pod rot, underwent increases in genome sizes and gene numbers by different mechanisms.</title>
        <authorList>
            <person name="Ali S.S."/>
            <person name="Shao J."/>
            <person name="Lary D.J."/>
            <person name="Kronmiller B."/>
            <person name="Shen D."/>
            <person name="Strem M.D."/>
            <person name="Amoako-Attah I."/>
            <person name="Akrofi A.Y."/>
            <person name="Begoude B.A."/>
            <person name="Ten Hoopen G.M."/>
            <person name="Coulibaly K."/>
            <person name="Kebe B.I."/>
            <person name="Melnick R.L."/>
            <person name="Guiltinan M.J."/>
            <person name="Tyler B.M."/>
            <person name="Meinhardt L.W."/>
            <person name="Bailey B.A."/>
        </authorList>
    </citation>
    <scope>NUCLEOTIDE SEQUENCE [LARGE SCALE GENOMIC DNA]</scope>
    <source>
        <strain evidence="4">sbr112.9</strain>
    </source>
</reference>
<proteinExistence type="predicted"/>